<feature type="chain" id="PRO_5006059033" description="RxLR-like protein" evidence="1">
    <location>
        <begin position="22"/>
        <end position="64"/>
    </location>
</feature>
<evidence type="ECO:0008006" key="4">
    <source>
        <dbReference type="Google" id="ProtNLM"/>
    </source>
</evidence>
<organism evidence="2 3">
    <name type="scientific">Plasmopara halstedii</name>
    <name type="common">Downy mildew of sunflower</name>
    <dbReference type="NCBI Taxonomy" id="4781"/>
    <lineage>
        <taxon>Eukaryota</taxon>
        <taxon>Sar</taxon>
        <taxon>Stramenopiles</taxon>
        <taxon>Oomycota</taxon>
        <taxon>Peronosporomycetes</taxon>
        <taxon>Peronosporales</taxon>
        <taxon>Peronosporaceae</taxon>
        <taxon>Plasmopara</taxon>
    </lineage>
</organism>
<sequence length="64" mass="7001">MLQSLLCTVLLLDSDDGASVADCLEVASNDNRSAGRFLMIDKCIPDKVVKPHLMVSTMNMCRKS</sequence>
<evidence type="ECO:0000313" key="3">
    <source>
        <dbReference type="Proteomes" id="UP000054928"/>
    </source>
</evidence>
<dbReference type="RefSeq" id="XP_036263364.1">
    <property type="nucleotide sequence ID" value="XM_036407106.1"/>
</dbReference>
<name>A0A0P1AY35_PLAHL</name>
<accession>A0A0P1AY35</accession>
<evidence type="ECO:0000256" key="1">
    <source>
        <dbReference type="SAM" id="SignalP"/>
    </source>
</evidence>
<dbReference type="EMBL" id="CCYD01002047">
    <property type="protein sequence ID" value="CEG46129.1"/>
    <property type="molecule type" value="Genomic_DNA"/>
</dbReference>
<dbReference type="GeneID" id="59052767"/>
<reference evidence="3" key="1">
    <citation type="submission" date="2014-09" db="EMBL/GenBank/DDBJ databases">
        <authorList>
            <person name="Sharma Rahul"/>
            <person name="Thines Marco"/>
        </authorList>
    </citation>
    <scope>NUCLEOTIDE SEQUENCE [LARGE SCALE GENOMIC DNA]</scope>
</reference>
<feature type="signal peptide" evidence="1">
    <location>
        <begin position="1"/>
        <end position="21"/>
    </location>
</feature>
<dbReference type="AlphaFoldDB" id="A0A0P1AY35"/>
<dbReference type="Proteomes" id="UP000054928">
    <property type="component" value="Unassembled WGS sequence"/>
</dbReference>
<keyword evidence="3" id="KW-1185">Reference proteome</keyword>
<proteinExistence type="predicted"/>
<keyword evidence="1" id="KW-0732">Signal</keyword>
<evidence type="ECO:0000313" key="2">
    <source>
        <dbReference type="EMBL" id="CEG46129.1"/>
    </source>
</evidence>
<protein>
    <recommendedName>
        <fullName evidence="4">RxLR-like protein</fullName>
    </recommendedName>
</protein>